<dbReference type="SUPFAM" id="SSF49265">
    <property type="entry name" value="Fibronectin type III"/>
    <property type="match status" value="1"/>
</dbReference>
<keyword evidence="1" id="KW-0732">Signal</keyword>
<sequence length="2016" mass="227152">MRKLFIALCYLFVGCYLSLAQQFPIQVIPQINPPAPVNFYNYADVATINSPINLQLALNDITIIDRRIRLKVYFEGHGINFQSNDLVIGATPLFISGGVPLRLDNTQLAPYFEFQNIQGINPNVYRNTIPEGSYQFCFEVFDFNTGNRLSSKTCQTTFIFSNEPPLLNLPLNKNNITPGAVENIVFQWTPRHINVSNVEYELSIVEVWDGYVDPQTAFQSLPPIFQTTTRATTFIYGPAQPLLLGNKKYAWRVKAKALQGAEEIGLFRNDGYSEIFWFTRTEPCGLPNMVAAKPQGTSKINVYWEENPALYSEYIIRYREANKPGAEWFTMRTNSSWATIWHLKPGTTYEYQVAAKCKFEESDFTEIQEITTETEEDETANYNCGIVPDKIAITNRDPHPGLTTGDRITAGDFIVTLTNITSQSNGIISGKGFVQIPYLKYARFAVVYDNVLVNSENQLAQGEIVTVHDGKFGEGEEIVVDVDIDPKETIYGDQGDIKAVEVDFEIEEVRTNENGGIEVIGTNGEVGNLPGGKDTVIRDRNGDVYTVSEDGSVSQGEMAPGGPVIADNGGSGGSSVDELEDIGVRVDFIRSGIYSYDNVPEVESNKLIAEYPTIKSGNDTYTIPFKAISKLQGDDIIKAVAHITNSDYKTNDIVFKTKEGIKIPADWNGEAATLNIKQTFDYAIQEIFATIPSKSDNTKHKVVGTFNLVHLSSALSNIELVLVPINNAKITNGIADKINDIYNKSGVNFSIKVAQAIQLPDKAWNADGLLDVGDSGHLSYYTNEEKQIIDAYKSKNNVSRDTYYLFISDLPVSNADVNGFMPLKSQFGFVFGSSNQARIAAHELGHGVFGLEHPFEAYKTPEGATDFLMDYGTGTRLTHMDWKTMYAPGFKLYWFQDDKEGAYTDTEFTDKIFQIIRCAYLNTNKNGVISFDTSVFGKTGTFHSTWEGHKIWIKIDQGDFEGMSTYEPIEIGENDTENRPWRYSLLYRNVEIYTPRHSTGADPTALQALRKYLFPQDKTQLRKDIEDVLAEILNKNEFEDKDFEKIKSVANCGVQYLTAKQRFQIISKIVKSVNITEYYEDLILDLFETSPLEDATNYYDAFLGYFLEEDAEVLKELFADIDDAGVGVLWKGREHNYTRFINALANVTSKLDKDAKKWQIVNHIINNDYGDMEDVEKNGITMILGAMDEHAEIADKVPAISELFINMLEDDHCEALKDYKIVFEIATFRNSNRELFASFTQSESTVLLNNEKIWGVRGKARFSWVRPVGFKIKELDGGKLEIKESELGNYYAWSGFLNEDQNSHIKELLKTNPPRYFQIFLDQLSKHFKSALGTNNKFWDNVTSIDCNNRKTIVEHINANENSKSLKNVNKDLRLELLVKMFECNWFGVSNTDAFYKNAEDVLTKLVSSFDPSDNSILITIENKIGLDKIYDKLSGEQLSEFFVWAGNQIVSSEHFKESAPLEILKEDGAFISKDEILKLEADLFSFQNFSAKISDKTKITTGLGTLDYRQMVLVYVEGSFTFLDKKYKKGDVLYMPLIQAFAMSNSNSNIALSKGAWFAFDVASFAVGIGSVGVLIKVGNTVRKVVVSSDLIGSSVGMLANALNDDAISEDMRFKINMLTLVACLPQIATISKRFDNIITELDDQIDQARGLNATSREVLEEHLEKIAEKIGTDALKQVDVITSDSNKKLSDVIEYKYEDPNGEFLDISLQEIHESIQKLIQESELPEFIKLELAEVGDYKGLKSLIGGHSEILFNMVSSSNKELVDYAMFLIKGRKEEVFDHKTYKYLVAEAQKVFKLTPVKVTPRTNDGGFRGAFFDGELNGNPVVFKYDLHHKENSINEMEKILIDLKPYGAPDYYGRFRVQLEDGTWREVIGMERITGYNIKKIKERLSKGEDLDIDNIGFTEVTSMHLKAIDDIENKLLRDGNRLIEDINLGDFILTNNPDRPIVMIDMLLESGTSLHQGLITSGSKKTIREVIEELIEKTVRTSNTTPNFSKKLEGLRSKLNELKPNCK</sequence>
<evidence type="ECO:0000256" key="1">
    <source>
        <dbReference type="SAM" id="SignalP"/>
    </source>
</evidence>
<dbReference type="RefSeq" id="WP_169668942.1">
    <property type="nucleotide sequence ID" value="NZ_JABBHF010000001.1"/>
</dbReference>
<dbReference type="InterPro" id="IPR013783">
    <property type="entry name" value="Ig-like_fold"/>
</dbReference>
<organism evidence="3 4">
    <name type="scientific">Flavivirga algicola</name>
    <dbReference type="NCBI Taxonomy" id="2729136"/>
    <lineage>
        <taxon>Bacteria</taxon>
        <taxon>Pseudomonadati</taxon>
        <taxon>Bacteroidota</taxon>
        <taxon>Flavobacteriia</taxon>
        <taxon>Flavobacteriales</taxon>
        <taxon>Flavobacteriaceae</taxon>
        <taxon>Flavivirga</taxon>
    </lineage>
</organism>
<evidence type="ECO:0000313" key="3">
    <source>
        <dbReference type="EMBL" id="NMH85952.1"/>
    </source>
</evidence>
<dbReference type="Gene3D" id="2.60.40.10">
    <property type="entry name" value="Immunoglobulins"/>
    <property type="match status" value="1"/>
</dbReference>
<dbReference type="Gene3D" id="3.40.390.10">
    <property type="entry name" value="Collagenase (Catalytic Domain)"/>
    <property type="match status" value="1"/>
</dbReference>
<dbReference type="InterPro" id="IPR024079">
    <property type="entry name" value="MetalloPept_cat_dom_sf"/>
</dbReference>
<dbReference type="Proteomes" id="UP000746690">
    <property type="component" value="Unassembled WGS sequence"/>
</dbReference>
<evidence type="ECO:0000259" key="2">
    <source>
        <dbReference type="PROSITE" id="PS50853"/>
    </source>
</evidence>
<comment type="caution">
    <text evidence="3">The sequence shown here is derived from an EMBL/GenBank/DDBJ whole genome shotgun (WGS) entry which is preliminary data.</text>
</comment>
<gene>
    <name evidence="3" type="ORF">HHX25_00395</name>
</gene>
<reference evidence="3 4" key="1">
    <citation type="submission" date="2020-04" db="EMBL/GenBank/DDBJ databases">
        <title>A Flavivirga sp. nov.</title>
        <authorList>
            <person name="Sun X."/>
        </authorList>
    </citation>
    <scope>NUCLEOTIDE SEQUENCE [LARGE SCALE GENOMIC DNA]</scope>
    <source>
        <strain evidence="3 4">Y03</strain>
    </source>
</reference>
<accession>A0ABX1RQX4</accession>
<proteinExistence type="predicted"/>
<evidence type="ECO:0000313" key="4">
    <source>
        <dbReference type="Proteomes" id="UP000746690"/>
    </source>
</evidence>
<dbReference type="PROSITE" id="PS51257">
    <property type="entry name" value="PROKAR_LIPOPROTEIN"/>
    <property type="match status" value="1"/>
</dbReference>
<dbReference type="CDD" id="cd00063">
    <property type="entry name" value="FN3"/>
    <property type="match status" value="1"/>
</dbReference>
<dbReference type="InterPro" id="IPR003961">
    <property type="entry name" value="FN3_dom"/>
</dbReference>
<feature type="signal peptide" evidence="1">
    <location>
        <begin position="1"/>
        <end position="20"/>
    </location>
</feature>
<dbReference type="SMART" id="SM00060">
    <property type="entry name" value="FN3"/>
    <property type="match status" value="1"/>
</dbReference>
<dbReference type="InterPro" id="IPR036116">
    <property type="entry name" value="FN3_sf"/>
</dbReference>
<dbReference type="Pfam" id="PF00041">
    <property type="entry name" value="fn3"/>
    <property type="match status" value="1"/>
</dbReference>
<protein>
    <submittedName>
        <fullName evidence="3">Fibronectin type III domain-containing protein</fullName>
    </submittedName>
</protein>
<name>A0ABX1RQX4_9FLAO</name>
<feature type="domain" description="Fibronectin type-III" evidence="2">
    <location>
        <begin position="286"/>
        <end position="377"/>
    </location>
</feature>
<dbReference type="SUPFAM" id="SSF55486">
    <property type="entry name" value="Metalloproteases ('zincins'), catalytic domain"/>
    <property type="match status" value="1"/>
</dbReference>
<dbReference type="PROSITE" id="PS50853">
    <property type="entry name" value="FN3"/>
    <property type="match status" value="1"/>
</dbReference>
<dbReference type="EMBL" id="JABBHF010000001">
    <property type="protein sequence ID" value="NMH85952.1"/>
    <property type="molecule type" value="Genomic_DNA"/>
</dbReference>
<keyword evidence="4" id="KW-1185">Reference proteome</keyword>
<feature type="chain" id="PRO_5046207238" evidence="1">
    <location>
        <begin position="21"/>
        <end position="2016"/>
    </location>
</feature>